<dbReference type="GO" id="GO:0006950">
    <property type="term" value="P:response to stress"/>
    <property type="evidence" value="ECO:0007669"/>
    <property type="project" value="UniProtKB-ARBA"/>
</dbReference>
<dbReference type="InterPro" id="IPR017937">
    <property type="entry name" value="Thioredoxin_CS"/>
</dbReference>
<keyword evidence="1" id="KW-0813">Transport</keyword>
<evidence type="ECO:0000256" key="3">
    <source>
        <dbReference type="ARBA" id="ARBA00023157"/>
    </source>
</evidence>
<proteinExistence type="predicted"/>
<gene>
    <name evidence="6" type="ORF">METZ01_LOCUS392477</name>
</gene>
<evidence type="ECO:0000256" key="4">
    <source>
        <dbReference type="ARBA" id="ARBA00023284"/>
    </source>
</evidence>
<dbReference type="Pfam" id="PF00085">
    <property type="entry name" value="Thioredoxin"/>
    <property type="match status" value="1"/>
</dbReference>
<dbReference type="SUPFAM" id="SSF48452">
    <property type="entry name" value="TPR-like"/>
    <property type="match status" value="1"/>
</dbReference>
<feature type="non-terminal residue" evidence="6">
    <location>
        <position position="289"/>
    </location>
</feature>
<protein>
    <recommendedName>
        <fullName evidence="5">Thioredoxin domain-containing protein</fullName>
    </recommendedName>
</protein>
<dbReference type="PANTHER" id="PTHR45663">
    <property type="entry name" value="GEO12009P1"/>
    <property type="match status" value="1"/>
</dbReference>
<dbReference type="PRINTS" id="PR00421">
    <property type="entry name" value="THIOREDOXIN"/>
</dbReference>
<dbReference type="Gene3D" id="1.25.40.10">
    <property type="entry name" value="Tetratricopeptide repeat domain"/>
    <property type="match status" value="1"/>
</dbReference>
<keyword evidence="4" id="KW-0676">Redox-active center</keyword>
<dbReference type="NCBIfam" id="TIGR01068">
    <property type="entry name" value="thioredoxin"/>
    <property type="match status" value="1"/>
</dbReference>
<dbReference type="Gene3D" id="3.40.30.10">
    <property type="entry name" value="Glutaredoxin"/>
    <property type="match status" value="1"/>
</dbReference>
<reference evidence="6" key="1">
    <citation type="submission" date="2018-05" db="EMBL/GenBank/DDBJ databases">
        <authorList>
            <person name="Lanie J.A."/>
            <person name="Ng W.-L."/>
            <person name="Kazmierczak K.M."/>
            <person name="Andrzejewski T.M."/>
            <person name="Davidsen T.M."/>
            <person name="Wayne K.J."/>
            <person name="Tettelin H."/>
            <person name="Glass J.I."/>
            <person name="Rusch D."/>
            <person name="Podicherti R."/>
            <person name="Tsui H.-C.T."/>
            <person name="Winkler M.E."/>
        </authorList>
    </citation>
    <scope>NUCLEOTIDE SEQUENCE</scope>
</reference>
<keyword evidence="2" id="KW-0249">Electron transport</keyword>
<dbReference type="AlphaFoldDB" id="A0A382UZF1"/>
<organism evidence="6">
    <name type="scientific">marine metagenome</name>
    <dbReference type="NCBI Taxonomy" id="408172"/>
    <lineage>
        <taxon>unclassified sequences</taxon>
        <taxon>metagenomes</taxon>
        <taxon>ecological metagenomes</taxon>
    </lineage>
</organism>
<dbReference type="GO" id="GO:0015035">
    <property type="term" value="F:protein-disulfide reductase activity"/>
    <property type="evidence" value="ECO:0007669"/>
    <property type="project" value="InterPro"/>
</dbReference>
<evidence type="ECO:0000313" key="6">
    <source>
        <dbReference type="EMBL" id="SVD39623.1"/>
    </source>
</evidence>
<dbReference type="SUPFAM" id="SSF52833">
    <property type="entry name" value="Thioredoxin-like"/>
    <property type="match status" value="1"/>
</dbReference>
<accession>A0A382UZF1</accession>
<sequence length="289" mass="31838">PPTANIIDVDAASFEQVVLQGSQGKTIVVDFWAPWCGPCKTLTPILEEVVTQLGANAVLAKVNVDENQELAMALRVQSIPAVKIVKDGQLVDEFTGAMPREQVEQMLRKHVPDAPATEAEEAVDLTDTARQRMEAGDHLGAEELYAQALQEDAENGAALLGLARLRLLQEADEEEVRDLVGRIEEGTSEWEQGKALLTHLEFRQLCHEAGGRQACTQRLLAQPDDSEARYLLGCCAAVEGDYPSALKEWFTIIEKDRNFRDGAAKDAMVSVFHLLGRQHPAVDDYPQRL</sequence>
<evidence type="ECO:0000259" key="5">
    <source>
        <dbReference type="PROSITE" id="PS51352"/>
    </source>
</evidence>
<evidence type="ECO:0000256" key="2">
    <source>
        <dbReference type="ARBA" id="ARBA00022982"/>
    </source>
</evidence>
<dbReference type="Pfam" id="PF14559">
    <property type="entry name" value="TPR_19"/>
    <property type="match status" value="1"/>
</dbReference>
<dbReference type="FunFam" id="3.40.30.10:FF:000001">
    <property type="entry name" value="Thioredoxin"/>
    <property type="match status" value="1"/>
</dbReference>
<dbReference type="InterPro" id="IPR011990">
    <property type="entry name" value="TPR-like_helical_dom_sf"/>
</dbReference>
<keyword evidence="3" id="KW-1015">Disulfide bond</keyword>
<dbReference type="PROSITE" id="PS00194">
    <property type="entry name" value="THIOREDOXIN_1"/>
    <property type="match status" value="1"/>
</dbReference>
<feature type="domain" description="Thioredoxin" evidence="5">
    <location>
        <begin position="1"/>
        <end position="112"/>
    </location>
</feature>
<dbReference type="PROSITE" id="PS51352">
    <property type="entry name" value="THIOREDOXIN_2"/>
    <property type="match status" value="1"/>
</dbReference>
<dbReference type="EMBL" id="UINC01147986">
    <property type="protein sequence ID" value="SVD39623.1"/>
    <property type="molecule type" value="Genomic_DNA"/>
</dbReference>
<dbReference type="PANTHER" id="PTHR45663:SF11">
    <property type="entry name" value="GEO12009P1"/>
    <property type="match status" value="1"/>
</dbReference>
<dbReference type="InterPro" id="IPR036249">
    <property type="entry name" value="Thioredoxin-like_sf"/>
</dbReference>
<feature type="non-terminal residue" evidence="6">
    <location>
        <position position="1"/>
    </location>
</feature>
<dbReference type="CDD" id="cd02947">
    <property type="entry name" value="TRX_family"/>
    <property type="match status" value="1"/>
</dbReference>
<dbReference type="GO" id="GO:0005737">
    <property type="term" value="C:cytoplasm"/>
    <property type="evidence" value="ECO:0007669"/>
    <property type="project" value="TreeGrafter"/>
</dbReference>
<name>A0A382UZF1_9ZZZZ</name>
<dbReference type="InterPro" id="IPR005746">
    <property type="entry name" value="Thioredoxin"/>
</dbReference>
<evidence type="ECO:0000256" key="1">
    <source>
        <dbReference type="ARBA" id="ARBA00022448"/>
    </source>
</evidence>
<dbReference type="Pfam" id="PF14561">
    <property type="entry name" value="TPR_20"/>
    <property type="match status" value="1"/>
</dbReference>
<dbReference type="InterPro" id="IPR013766">
    <property type="entry name" value="Thioredoxin_domain"/>
</dbReference>